<protein>
    <submittedName>
        <fullName evidence="2">Uncharacterized protein</fullName>
    </submittedName>
</protein>
<reference evidence="3" key="1">
    <citation type="submission" date="2023-01" db="EMBL/GenBank/DDBJ databases">
        <title>Key to firefly adult light organ development and bioluminescence: homeobox transcription factors regulate luciferase expression and transportation to peroxisome.</title>
        <authorList>
            <person name="Fu X."/>
        </authorList>
    </citation>
    <scope>NUCLEOTIDE SEQUENCE [LARGE SCALE GENOMIC DNA]</scope>
</reference>
<dbReference type="EMBL" id="JARPUR010000006">
    <property type="protein sequence ID" value="KAK4874074.1"/>
    <property type="molecule type" value="Genomic_DNA"/>
</dbReference>
<organism evidence="2 3">
    <name type="scientific">Aquatica leii</name>
    <dbReference type="NCBI Taxonomy" id="1421715"/>
    <lineage>
        <taxon>Eukaryota</taxon>
        <taxon>Metazoa</taxon>
        <taxon>Ecdysozoa</taxon>
        <taxon>Arthropoda</taxon>
        <taxon>Hexapoda</taxon>
        <taxon>Insecta</taxon>
        <taxon>Pterygota</taxon>
        <taxon>Neoptera</taxon>
        <taxon>Endopterygota</taxon>
        <taxon>Coleoptera</taxon>
        <taxon>Polyphaga</taxon>
        <taxon>Elateriformia</taxon>
        <taxon>Elateroidea</taxon>
        <taxon>Lampyridae</taxon>
        <taxon>Luciolinae</taxon>
        <taxon>Aquatica</taxon>
    </lineage>
</organism>
<evidence type="ECO:0000313" key="3">
    <source>
        <dbReference type="Proteomes" id="UP001353858"/>
    </source>
</evidence>
<evidence type="ECO:0000313" key="2">
    <source>
        <dbReference type="EMBL" id="KAK4874074.1"/>
    </source>
</evidence>
<dbReference type="AlphaFoldDB" id="A0AAN7P034"/>
<comment type="caution">
    <text evidence="2">The sequence shown here is derived from an EMBL/GenBank/DDBJ whole genome shotgun (WGS) entry which is preliminary data.</text>
</comment>
<keyword evidence="3" id="KW-1185">Reference proteome</keyword>
<accession>A0AAN7P034</accession>
<gene>
    <name evidence="2" type="ORF">RN001_013434</name>
</gene>
<proteinExistence type="predicted"/>
<feature type="region of interest" description="Disordered" evidence="1">
    <location>
        <begin position="32"/>
        <end position="71"/>
    </location>
</feature>
<sequence length="104" mass="11836">MSDFTARREARIRKILENSSTRLKKIATVSDDLTDEQPSASTEELVPLKREKQTFNEPVPETHSNNDDDINVIYQDDEHSYRSSEPAIEIPDSSLLCSSPIICR</sequence>
<evidence type="ECO:0000256" key="1">
    <source>
        <dbReference type="SAM" id="MobiDB-lite"/>
    </source>
</evidence>
<name>A0AAN7P034_9COLE</name>
<dbReference type="Proteomes" id="UP001353858">
    <property type="component" value="Unassembled WGS sequence"/>
</dbReference>